<dbReference type="InterPro" id="IPR039420">
    <property type="entry name" value="WalR-like"/>
</dbReference>
<evidence type="ECO:0000256" key="6">
    <source>
        <dbReference type="ARBA" id="ARBA00023015"/>
    </source>
</evidence>
<dbReference type="PANTHER" id="PTHR48111:SF50">
    <property type="entry name" value="KDP OPERON TRANSCRIPTIONAL REGULATORY PROTEIN KDPE"/>
    <property type="match status" value="1"/>
</dbReference>
<dbReference type="InterPro" id="IPR011006">
    <property type="entry name" value="CheY-like_superfamily"/>
</dbReference>
<dbReference type="GO" id="GO:0005829">
    <property type="term" value="C:cytosol"/>
    <property type="evidence" value="ECO:0007669"/>
    <property type="project" value="TreeGrafter"/>
</dbReference>
<dbReference type="Pfam" id="PF00072">
    <property type="entry name" value="Response_reg"/>
    <property type="match status" value="1"/>
</dbReference>
<dbReference type="InterPro" id="IPR001789">
    <property type="entry name" value="Sig_transdc_resp-reg_receiver"/>
</dbReference>
<sequence>MNKPLILIVEDDKAVRNLIAATLEMRDYRYHMAKNGTQAITEAASHQPDLIILDLGLPDMDGVELIKKVRTWSNVPIIVVSARSEDSDKVNALDQGADDYLTKPFSVEELLARVRVSLRRSMYQGNPGEKDSPIFLNGDLKIDYGSCCVYIRDEEIHLTPIEYKLLCLLAKNVGRVLTHNFILNQVWGNVLQSDVPSLRVFMATLRKKIEENPSEPAYIQTHIGIGYRMLKRD</sequence>
<keyword evidence="5" id="KW-0902">Two-component regulatory system</keyword>
<dbReference type="InterPro" id="IPR036388">
    <property type="entry name" value="WH-like_DNA-bd_sf"/>
</dbReference>
<keyword evidence="4 10" id="KW-0597">Phosphoprotein</keyword>
<dbReference type="GO" id="GO:0045893">
    <property type="term" value="P:positive regulation of DNA-templated transcription"/>
    <property type="evidence" value="ECO:0007669"/>
    <property type="project" value="UniProtKB-ARBA"/>
</dbReference>
<evidence type="ECO:0000256" key="11">
    <source>
        <dbReference type="PROSITE-ProRule" id="PRU01091"/>
    </source>
</evidence>
<keyword evidence="7 11" id="KW-0238">DNA-binding</keyword>
<evidence type="ECO:0000313" key="14">
    <source>
        <dbReference type="EMBL" id="HIZ64809.1"/>
    </source>
</evidence>
<dbReference type="InterPro" id="IPR001867">
    <property type="entry name" value="OmpR/PhoB-type_DNA-bd"/>
</dbReference>
<dbReference type="Pfam" id="PF00486">
    <property type="entry name" value="Trans_reg_C"/>
    <property type="match status" value="1"/>
</dbReference>
<evidence type="ECO:0000256" key="4">
    <source>
        <dbReference type="ARBA" id="ARBA00022553"/>
    </source>
</evidence>
<evidence type="ECO:0000256" key="9">
    <source>
        <dbReference type="ARBA" id="ARBA00024867"/>
    </source>
</evidence>
<keyword evidence="6" id="KW-0805">Transcription regulation</keyword>
<dbReference type="EMBL" id="DXBG01000061">
    <property type="protein sequence ID" value="HIZ64809.1"/>
    <property type="molecule type" value="Genomic_DNA"/>
</dbReference>
<evidence type="ECO:0000259" key="13">
    <source>
        <dbReference type="PROSITE" id="PS51755"/>
    </source>
</evidence>
<feature type="domain" description="OmpR/PhoB-type" evidence="13">
    <location>
        <begin position="132"/>
        <end position="231"/>
    </location>
</feature>
<evidence type="ECO:0000256" key="7">
    <source>
        <dbReference type="ARBA" id="ARBA00023125"/>
    </source>
</evidence>
<keyword evidence="3" id="KW-0963">Cytoplasm</keyword>
<dbReference type="CDD" id="cd00383">
    <property type="entry name" value="trans_reg_C"/>
    <property type="match status" value="1"/>
</dbReference>
<evidence type="ECO:0000256" key="2">
    <source>
        <dbReference type="ARBA" id="ARBA00018672"/>
    </source>
</evidence>
<accession>A0A9D2JSZ9</accession>
<dbReference type="GO" id="GO:0042802">
    <property type="term" value="F:identical protein binding"/>
    <property type="evidence" value="ECO:0007669"/>
    <property type="project" value="UniProtKB-ARBA"/>
</dbReference>
<reference evidence="14" key="1">
    <citation type="journal article" date="2021" name="PeerJ">
        <title>Extensive microbial diversity within the chicken gut microbiome revealed by metagenomics and culture.</title>
        <authorList>
            <person name="Gilroy R."/>
            <person name="Ravi A."/>
            <person name="Getino M."/>
            <person name="Pursley I."/>
            <person name="Horton D.L."/>
            <person name="Alikhan N.F."/>
            <person name="Baker D."/>
            <person name="Gharbi K."/>
            <person name="Hall N."/>
            <person name="Watson M."/>
            <person name="Adriaenssens E.M."/>
            <person name="Foster-Nyarko E."/>
            <person name="Jarju S."/>
            <person name="Secka A."/>
            <person name="Antonio M."/>
            <person name="Oren A."/>
            <person name="Chaudhuri R.R."/>
            <person name="La Ragione R."/>
            <person name="Hildebrand F."/>
            <person name="Pallen M.J."/>
        </authorList>
    </citation>
    <scope>NUCLEOTIDE SEQUENCE</scope>
    <source>
        <strain evidence="14">1068</strain>
    </source>
</reference>
<gene>
    <name evidence="14" type="ORF">H9809_02720</name>
</gene>
<evidence type="ECO:0000256" key="10">
    <source>
        <dbReference type="PROSITE-ProRule" id="PRU00169"/>
    </source>
</evidence>
<name>A0A9D2JSZ9_9FIRM</name>
<dbReference type="PROSITE" id="PS51755">
    <property type="entry name" value="OMPR_PHOB"/>
    <property type="match status" value="1"/>
</dbReference>
<keyword evidence="8" id="KW-0804">Transcription</keyword>
<dbReference type="PROSITE" id="PS50110">
    <property type="entry name" value="RESPONSE_REGULATORY"/>
    <property type="match status" value="1"/>
</dbReference>
<organism evidence="14 15">
    <name type="scientific">Candidatus Blautia pullicola</name>
    <dbReference type="NCBI Taxonomy" id="2838498"/>
    <lineage>
        <taxon>Bacteria</taxon>
        <taxon>Bacillati</taxon>
        <taxon>Bacillota</taxon>
        <taxon>Clostridia</taxon>
        <taxon>Lachnospirales</taxon>
        <taxon>Lachnospiraceae</taxon>
        <taxon>Blautia</taxon>
    </lineage>
</organism>
<feature type="modified residue" description="4-aspartylphosphate" evidence="10">
    <location>
        <position position="54"/>
    </location>
</feature>
<dbReference type="GO" id="GO:0000987">
    <property type="term" value="F:cis-regulatory region sequence-specific DNA binding"/>
    <property type="evidence" value="ECO:0007669"/>
    <property type="project" value="UniProtKB-ARBA"/>
</dbReference>
<evidence type="ECO:0000256" key="5">
    <source>
        <dbReference type="ARBA" id="ARBA00023012"/>
    </source>
</evidence>
<dbReference type="CDD" id="cd17620">
    <property type="entry name" value="REC_OmpR_KdpE-like"/>
    <property type="match status" value="1"/>
</dbReference>
<evidence type="ECO:0000256" key="1">
    <source>
        <dbReference type="ARBA" id="ARBA00004496"/>
    </source>
</evidence>
<evidence type="ECO:0000256" key="8">
    <source>
        <dbReference type="ARBA" id="ARBA00023163"/>
    </source>
</evidence>
<dbReference type="GO" id="GO:0032993">
    <property type="term" value="C:protein-DNA complex"/>
    <property type="evidence" value="ECO:0007669"/>
    <property type="project" value="TreeGrafter"/>
</dbReference>
<dbReference type="SMART" id="SM00448">
    <property type="entry name" value="REC"/>
    <property type="match status" value="1"/>
</dbReference>
<dbReference type="SUPFAM" id="SSF52172">
    <property type="entry name" value="CheY-like"/>
    <property type="match status" value="1"/>
</dbReference>
<dbReference type="FunFam" id="3.40.50.2300:FF:000021">
    <property type="entry name" value="Two-component system response regulator KdpE"/>
    <property type="match status" value="1"/>
</dbReference>
<proteinExistence type="predicted"/>
<evidence type="ECO:0000259" key="12">
    <source>
        <dbReference type="PROSITE" id="PS50110"/>
    </source>
</evidence>
<reference evidence="14" key="2">
    <citation type="submission" date="2021-04" db="EMBL/GenBank/DDBJ databases">
        <authorList>
            <person name="Gilroy R."/>
        </authorList>
    </citation>
    <scope>NUCLEOTIDE SEQUENCE</scope>
    <source>
        <strain evidence="14">1068</strain>
    </source>
</reference>
<evidence type="ECO:0000313" key="15">
    <source>
        <dbReference type="Proteomes" id="UP000824056"/>
    </source>
</evidence>
<evidence type="ECO:0000256" key="3">
    <source>
        <dbReference type="ARBA" id="ARBA00022490"/>
    </source>
</evidence>
<comment type="caution">
    <text evidence="14">The sequence shown here is derived from an EMBL/GenBank/DDBJ whole genome shotgun (WGS) entry which is preliminary data.</text>
</comment>
<dbReference type="Gene3D" id="1.10.10.10">
    <property type="entry name" value="Winged helix-like DNA-binding domain superfamily/Winged helix DNA-binding domain"/>
    <property type="match status" value="1"/>
</dbReference>
<dbReference type="GO" id="GO:0000156">
    <property type="term" value="F:phosphorelay response regulator activity"/>
    <property type="evidence" value="ECO:0007669"/>
    <property type="project" value="TreeGrafter"/>
</dbReference>
<dbReference type="SMART" id="SM00862">
    <property type="entry name" value="Trans_reg_C"/>
    <property type="match status" value="1"/>
</dbReference>
<comment type="function">
    <text evidence="9">May play the central regulatory role in sporulation. It may be an element of the effector pathway responsible for the activation of sporulation genes in response to nutritional stress. Spo0A may act in concert with spo0H (a sigma factor) to control the expression of some genes that are critical to the sporulation process.</text>
</comment>
<dbReference type="AlphaFoldDB" id="A0A9D2JSZ9"/>
<comment type="subcellular location">
    <subcellularLocation>
        <location evidence="1">Cytoplasm</location>
    </subcellularLocation>
</comment>
<feature type="domain" description="Response regulatory" evidence="12">
    <location>
        <begin position="5"/>
        <end position="118"/>
    </location>
</feature>
<dbReference type="Gene3D" id="3.40.50.2300">
    <property type="match status" value="1"/>
</dbReference>
<protein>
    <recommendedName>
        <fullName evidence="2">Stage 0 sporulation protein A homolog</fullName>
    </recommendedName>
</protein>
<dbReference type="PANTHER" id="PTHR48111">
    <property type="entry name" value="REGULATOR OF RPOS"/>
    <property type="match status" value="1"/>
</dbReference>
<dbReference type="Proteomes" id="UP000824056">
    <property type="component" value="Unassembled WGS sequence"/>
</dbReference>
<feature type="DNA-binding region" description="OmpR/PhoB-type" evidence="11">
    <location>
        <begin position="132"/>
        <end position="231"/>
    </location>
</feature>